<evidence type="ECO:0000256" key="5">
    <source>
        <dbReference type="ARBA" id="ARBA00022989"/>
    </source>
</evidence>
<dbReference type="InterPro" id="IPR016169">
    <property type="entry name" value="FAD-bd_PCMH_sub2"/>
</dbReference>
<name>A0A2T7BID9_9BACT</name>
<dbReference type="InterPro" id="IPR002550">
    <property type="entry name" value="CNNM"/>
</dbReference>
<dbReference type="Proteomes" id="UP000244450">
    <property type="component" value="Unassembled WGS sequence"/>
</dbReference>
<feature type="transmembrane region" description="Helical" evidence="10">
    <location>
        <begin position="6"/>
        <end position="25"/>
    </location>
</feature>
<evidence type="ECO:0000256" key="7">
    <source>
        <dbReference type="ARBA" id="ARBA00023136"/>
    </source>
</evidence>
<evidence type="ECO:0000259" key="11">
    <source>
        <dbReference type="PROSITE" id="PS51371"/>
    </source>
</evidence>
<feature type="transmembrane region" description="Helical" evidence="10">
    <location>
        <begin position="146"/>
        <end position="168"/>
    </location>
</feature>
<comment type="caution">
    <text evidence="13">The sequence shown here is derived from an EMBL/GenBank/DDBJ whole genome shotgun (WGS) entry which is preliminary data.</text>
</comment>
<dbReference type="AlphaFoldDB" id="A0A2T7BID9"/>
<evidence type="ECO:0000256" key="8">
    <source>
        <dbReference type="PROSITE-ProRule" id="PRU00703"/>
    </source>
</evidence>
<dbReference type="EMBL" id="QCYK01000002">
    <property type="protein sequence ID" value="PUZ26049.1"/>
    <property type="molecule type" value="Genomic_DNA"/>
</dbReference>
<sequence length="427" mass="48453">MPKGTMLVFILIIILLIIVNGYFSLAEIALVSVNKGRLAEEAEEGNKRAARTLALLDDPEEFLSSIQVGITLVGIIEGLYGGERLALYVGPVFIHWGLHPDMARALALVLSIGAITYITIVVGELIPKSLALQFPHRTALMVAGSLRWFTWLTYPFVKLLTISTQLILKAFDIRNDKKETITEGDLRTMLSTAYKQGLLEKNELKLHQNVFNFNDLRAEYIMTPRHLVVTLDDQMSREEITALLKRYDYSCFPVFHNDKEHVIGVIMSKEFFMYPERPLKELIKTPCFIALHQPLPTVFQQFQVTMWPFGVVVNAYGGFEGVVTIHDVGTAIFGNLRNTGKDHPQLEQQGPKSWIAPGAMRLYVLKEALGVDWIPVNERQYLTLAAMLLEKWQRIPAEGEELTVHNVKFKIVKMEDHRIERVLVTLP</sequence>
<feature type="transmembrane region" description="Helical" evidence="10">
    <location>
        <begin position="105"/>
        <end position="126"/>
    </location>
</feature>
<dbReference type="Pfam" id="PF03471">
    <property type="entry name" value="CorC_HlyC"/>
    <property type="match status" value="1"/>
</dbReference>
<dbReference type="GO" id="GO:0050660">
    <property type="term" value="F:flavin adenine dinucleotide binding"/>
    <property type="evidence" value="ECO:0007669"/>
    <property type="project" value="InterPro"/>
</dbReference>
<evidence type="ECO:0000256" key="6">
    <source>
        <dbReference type="ARBA" id="ARBA00023122"/>
    </source>
</evidence>
<evidence type="ECO:0000259" key="12">
    <source>
        <dbReference type="PROSITE" id="PS51846"/>
    </source>
</evidence>
<dbReference type="InterPro" id="IPR046342">
    <property type="entry name" value="CBS_dom_sf"/>
</dbReference>
<dbReference type="PROSITE" id="PS51371">
    <property type="entry name" value="CBS"/>
    <property type="match status" value="1"/>
</dbReference>
<reference evidence="13 14" key="1">
    <citation type="submission" date="2018-04" db="EMBL/GenBank/DDBJ databases">
        <title>Chitinophaga fuyangensis sp. nov., isolated from soil in a chemical factory.</title>
        <authorList>
            <person name="Chen K."/>
        </authorList>
    </citation>
    <scope>NUCLEOTIDE SEQUENCE [LARGE SCALE GENOMIC DNA]</scope>
    <source>
        <strain evidence="13 14">LY-1</strain>
    </source>
</reference>
<evidence type="ECO:0000256" key="3">
    <source>
        <dbReference type="ARBA" id="ARBA00022692"/>
    </source>
</evidence>
<dbReference type="Pfam" id="PF01595">
    <property type="entry name" value="CNNM"/>
    <property type="match status" value="1"/>
</dbReference>
<protein>
    <recommendedName>
        <fullName evidence="15">HlyC/CorC family transporter</fullName>
    </recommendedName>
</protein>
<dbReference type="PANTHER" id="PTHR43099:SF5">
    <property type="entry name" value="HLYC_CORC FAMILY TRANSPORTER"/>
    <property type="match status" value="1"/>
</dbReference>
<dbReference type="InterPro" id="IPR036318">
    <property type="entry name" value="FAD-bd_PCMH-like_sf"/>
</dbReference>
<keyword evidence="6 8" id="KW-0129">CBS domain</keyword>
<evidence type="ECO:0000256" key="1">
    <source>
        <dbReference type="ARBA" id="ARBA00004651"/>
    </source>
</evidence>
<keyword evidence="3 9" id="KW-0812">Transmembrane</keyword>
<dbReference type="PANTHER" id="PTHR43099">
    <property type="entry name" value="UPF0053 PROTEIN YRKA"/>
    <property type="match status" value="1"/>
</dbReference>
<evidence type="ECO:0000256" key="9">
    <source>
        <dbReference type="PROSITE-ProRule" id="PRU01193"/>
    </source>
</evidence>
<dbReference type="PROSITE" id="PS51846">
    <property type="entry name" value="CNNM"/>
    <property type="match status" value="1"/>
</dbReference>
<comment type="subcellular location">
    <subcellularLocation>
        <location evidence="1">Cell membrane</location>
        <topology evidence="1">Multi-pass membrane protein</topology>
    </subcellularLocation>
</comment>
<organism evidence="13 14">
    <name type="scientific">Chitinophaga parva</name>
    <dbReference type="NCBI Taxonomy" id="2169414"/>
    <lineage>
        <taxon>Bacteria</taxon>
        <taxon>Pseudomonadati</taxon>
        <taxon>Bacteroidota</taxon>
        <taxon>Chitinophagia</taxon>
        <taxon>Chitinophagales</taxon>
        <taxon>Chitinophagaceae</taxon>
        <taxon>Chitinophaga</taxon>
    </lineage>
</organism>
<dbReference type="RefSeq" id="WP_108687886.1">
    <property type="nucleotide sequence ID" value="NZ_QCYK01000002.1"/>
</dbReference>
<keyword evidence="7 9" id="KW-0472">Membrane</keyword>
<accession>A0A2T7BID9</accession>
<evidence type="ECO:0008006" key="15">
    <source>
        <dbReference type="Google" id="ProtNLM"/>
    </source>
</evidence>
<keyword evidence="4" id="KW-0677">Repeat</keyword>
<evidence type="ECO:0000313" key="13">
    <source>
        <dbReference type="EMBL" id="PUZ26049.1"/>
    </source>
</evidence>
<gene>
    <name evidence="13" type="ORF">DCC81_17560</name>
</gene>
<evidence type="ECO:0000256" key="4">
    <source>
        <dbReference type="ARBA" id="ARBA00022737"/>
    </source>
</evidence>
<keyword evidence="5 9" id="KW-1133">Transmembrane helix</keyword>
<dbReference type="SUPFAM" id="SSF54631">
    <property type="entry name" value="CBS-domain pair"/>
    <property type="match status" value="1"/>
</dbReference>
<evidence type="ECO:0000256" key="2">
    <source>
        <dbReference type="ARBA" id="ARBA00022475"/>
    </source>
</evidence>
<dbReference type="SUPFAM" id="SSF56176">
    <property type="entry name" value="FAD-binding/transporter-associated domain-like"/>
    <property type="match status" value="1"/>
</dbReference>
<dbReference type="Gene3D" id="3.30.465.10">
    <property type="match status" value="1"/>
</dbReference>
<evidence type="ECO:0000313" key="14">
    <source>
        <dbReference type="Proteomes" id="UP000244450"/>
    </source>
</evidence>
<dbReference type="InterPro" id="IPR005170">
    <property type="entry name" value="Transptr-assoc_dom"/>
</dbReference>
<dbReference type="Gene3D" id="3.10.580.10">
    <property type="entry name" value="CBS-domain"/>
    <property type="match status" value="1"/>
</dbReference>
<dbReference type="SMART" id="SM01091">
    <property type="entry name" value="CorC_HlyC"/>
    <property type="match status" value="1"/>
</dbReference>
<dbReference type="Pfam" id="PF00571">
    <property type="entry name" value="CBS"/>
    <property type="match status" value="1"/>
</dbReference>
<evidence type="ECO:0000256" key="10">
    <source>
        <dbReference type="SAM" id="Phobius"/>
    </source>
</evidence>
<dbReference type="CDD" id="cd04590">
    <property type="entry name" value="CBS_pair_CorC_HlyC_assoc"/>
    <property type="match status" value="1"/>
</dbReference>
<keyword evidence="14" id="KW-1185">Reference proteome</keyword>
<dbReference type="InterPro" id="IPR044751">
    <property type="entry name" value="Ion_transp-like_CBS"/>
</dbReference>
<keyword evidence="2" id="KW-1003">Cell membrane</keyword>
<feature type="domain" description="CNNM transmembrane" evidence="12">
    <location>
        <begin position="2"/>
        <end position="203"/>
    </location>
</feature>
<dbReference type="OrthoDB" id="9798188at2"/>
<feature type="domain" description="CBS" evidence="11">
    <location>
        <begin position="222"/>
        <end position="281"/>
    </location>
</feature>
<dbReference type="InterPro" id="IPR000644">
    <property type="entry name" value="CBS_dom"/>
</dbReference>
<dbReference type="GO" id="GO:0005886">
    <property type="term" value="C:plasma membrane"/>
    <property type="evidence" value="ECO:0007669"/>
    <property type="project" value="UniProtKB-SubCell"/>
</dbReference>
<proteinExistence type="predicted"/>
<dbReference type="InterPro" id="IPR051676">
    <property type="entry name" value="UPF0053_domain"/>
</dbReference>